<dbReference type="InterPro" id="IPR014710">
    <property type="entry name" value="RmlC-like_jellyroll"/>
</dbReference>
<gene>
    <name evidence="2" type="ORF">AVDCRST_MAG41-246</name>
</gene>
<proteinExistence type="predicted"/>
<dbReference type="CDD" id="cd02208">
    <property type="entry name" value="cupin_RmlC-like"/>
    <property type="match status" value="1"/>
</dbReference>
<protein>
    <recommendedName>
        <fullName evidence="1">Cupin type-2 domain-containing protein</fullName>
    </recommendedName>
</protein>
<dbReference type="InterPro" id="IPR013096">
    <property type="entry name" value="Cupin_2"/>
</dbReference>
<evidence type="ECO:0000313" key="2">
    <source>
        <dbReference type="EMBL" id="CAA9215991.1"/>
    </source>
</evidence>
<dbReference type="SUPFAM" id="SSF51182">
    <property type="entry name" value="RmlC-like cupins"/>
    <property type="match status" value="1"/>
</dbReference>
<evidence type="ECO:0000259" key="1">
    <source>
        <dbReference type="Pfam" id="PF07883"/>
    </source>
</evidence>
<dbReference type="Gene3D" id="2.60.120.10">
    <property type="entry name" value="Jelly Rolls"/>
    <property type="match status" value="1"/>
</dbReference>
<reference evidence="2" key="1">
    <citation type="submission" date="2020-02" db="EMBL/GenBank/DDBJ databases">
        <authorList>
            <person name="Meier V. D."/>
        </authorList>
    </citation>
    <scope>NUCLEOTIDE SEQUENCE</scope>
    <source>
        <strain evidence="2">AVDCRST_MAG41</strain>
    </source>
</reference>
<sequence>MEMKEFHYEDGLRVSLFNLDHEAVPYHFHDHVADIMYCARGRITIELPDPGQAYSVGAGEVFQVPDRSRHRFFNGAPVGTPSRYVLLQIGSFDITFLPDAEDIAERFADLPVAPVTDGIVHVGDRKGDILALADRFEQDKPQGLTTDEQADVVRALRSLAARGVDATDPRAVVGP</sequence>
<dbReference type="AlphaFoldDB" id="A0A6J4H869"/>
<feature type="domain" description="Cupin type-2" evidence="1">
    <location>
        <begin position="22"/>
        <end position="74"/>
    </location>
</feature>
<accession>A0A6J4H869</accession>
<dbReference type="InterPro" id="IPR011051">
    <property type="entry name" value="RmlC_Cupin_sf"/>
</dbReference>
<dbReference type="Pfam" id="PF07883">
    <property type="entry name" value="Cupin_2"/>
    <property type="match status" value="1"/>
</dbReference>
<organism evidence="2">
    <name type="scientific">uncultured Mycobacteriales bacterium</name>
    <dbReference type="NCBI Taxonomy" id="581187"/>
    <lineage>
        <taxon>Bacteria</taxon>
        <taxon>Bacillati</taxon>
        <taxon>Actinomycetota</taxon>
        <taxon>Actinomycetes</taxon>
        <taxon>Mycobacteriales</taxon>
        <taxon>environmental samples</taxon>
    </lineage>
</organism>
<dbReference type="EMBL" id="CADCTP010000021">
    <property type="protein sequence ID" value="CAA9215991.1"/>
    <property type="molecule type" value="Genomic_DNA"/>
</dbReference>
<name>A0A6J4H869_9ACTN</name>